<dbReference type="OrthoDB" id="3235960at2759"/>
<dbReference type="InterPro" id="IPR045338">
    <property type="entry name" value="DUF6535"/>
</dbReference>
<feature type="transmembrane region" description="Helical" evidence="1">
    <location>
        <begin position="227"/>
        <end position="251"/>
    </location>
</feature>
<name>A0A8H5BRI1_9AGAR</name>
<sequence length="757" mass="85366">MTQLVAFTGPRWIIFLLFDKQQFSDIPQFRYSRWSGDQSEEDEVSALLEPLIERDSKQCNAWKEEVQNILILAGLFSAVVTAFIIESYQTLQGNPSDQIISILSHIADQMNTPTGNTSHPAASPTISGFRPSNPNIRINIFWFISLVLSLSVALIGIITLQWLREHQRYDDGMNVTQRFAIFNARSDGLKRWHVPQIFAGLPLLLQAALILFFFGLIEFLITIRIDVAIPVAAAVAIPIIFLAATTVLPTLQLYTMHLPYLLRVSDHAPAPCPYKSPQALLFQRAATASTPLFKLFAWVFGMLWAPFVGIARLLAKSDQSFYGKSAPFRVNHFHYQCFRDRLRNAAGNWMSMDPEWLAARTSYAMAIQTPVGFHHLQWPYDSSQLAEVATFYDCIGAVKHLAITSEPTQTEYRESLSFCIRMTLSRATRSASIRHQLQEASRDPELGKALQAHFTALLGIIGPFGQQQTKKLVELSQGDIDAVFDSFLAVLEDQAFGYELDFGDDDTGHRLVEHMRLSRLYLSGHAYESFLCSNPPGITPSVSPSTRRLFSHHRDYLEQWNREWMEHISQCWTHILRNLIIDTRKMVPLRPFKRKCGGSSNSRCDSNLHTESIIELTEYILIFQAPEDIQNTLRLLHDLYKSKPNPLQDRPFVLIIACAYISAVANVNQDNVDGFSTLLDSICALCGSLDATLEQRPDGAGKHWPSMETALDYIRNHTDGQPVPPAAHTPDRPHTVKATVNALHRFLDGKKNSISPA</sequence>
<feature type="transmembrane region" description="Helical" evidence="1">
    <location>
        <begin position="140"/>
        <end position="163"/>
    </location>
</feature>
<keyword evidence="1" id="KW-1133">Transmembrane helix</keyword>
<protein>
    <recommendedName>
        <fullName evidence="2">DUF6535 domain-containing protein</fullName>
    </recommendedName>
</protein>
<accession>A0A8H5BRI1</accession>
<dbReference type="Pfam" id="PF20153">
    <property type="entry name" value="DUF6535"/>
    <property type="match status" value="1"/>
</dbReference>
<dbReference type="AlphaFoldDB" id="A0A8H5BRI1"/>
<keyword evidence="4" id="KW-1185">Reference proteome</keyword>
<reference evidence="3 4" key="1">
    <citation type="journal article" date="2020" name="ISME J.">
        <title>Uncovering the hidden diversity of litter-decomposition mechanisms in mushroom-forming fungi.</title>
        <authorList>
            <person name="Floudas D."/>
            <person name="Bentzer J."/>
            <person name="Ahren D."/>
            <person name="Johansson T."/>
            <person name="Persson P."/>
            <person name="Tunlid A."/>
        </authorList>
    </citation>
    <scope>NUCLEOTIDE SEQUENCE [LARGE SCALE GENOMIC DNA]</scope>
    <source>
        <strain evidence="3 4">CBS 101986</strain>
    </source>
</reference>
<evidence type="ECO:0000256" key="1">
    <source>
        <dbReference type="SAM" id="Phobius"/>
    </source>
</evidence>
<evidence type="ECO:0000313" key="3">
    <source>
        <dbReference type="EMBL" id="KAF5328202.1"/>
    </source>
</evidence>
<evidence type="ECO:0000313" key="4">
    <source>
        <dbReference type="Proteomes" id="UP000567179"/>
    </source>
</evidence>
<gene>
    <name evidence="3" type="ORF">D9619_013361</name>
</gene>
<keyword evidence="1" id="KW-0472">Membrane</keyword>
<comment type="caution">
    <text evidence="3">The sequence shown here is derived from an EMBL/GenBank/DDBJ whole genome shotgun (WGS) entry which is preliminary data.</text>
</comment>
<dbReference type="EMBL" id="JAACJJ010000005">
    <property type="protein sequence ID" value="KAF5328202.1"/>
    <property type="molecule type" value="Genomic_DNA"/>
</dbReference>
<feature type="transmembrane region" description="Helical" evidence="1">
    <location>
        <begin position="197"/>
        <end position="220"/>
    </location>
</feature>
<feature type="transmembrane region" description="Helical" evidence="1">
    <location>
        <begin position="295"/>
        <end position="315"/>
    </location>
</feature>
<proteinExistence type="predicted"/>
<feature type="transmembrane region" description="Helical" evidence="1">
    <location>
        <begin position="66"/>
        <end position="85"/>
    </location>
</feature>
<organism evidence="3 4">
    <name type="scientific">Psilocybe cf. subviscida</name>
    <dbReference type="NCBI Taxonomy" id="2480587"/>
    <lineage>
        <taxon>Eukaryota</taxon>
        <taxon>Fungi</taxon>
        <taxon>Dikarya</taxon>
        <taxon>Basidiomycota</taxon>
        <taxon>Agaricomycotina</taxon>
        <taxon>Agaricomycetes</taxon>
        <taxon>Agaricomycetidae</taxon>
        <taxon>Agaricales</taxon>
        <taxon>Agaricineae</taxon>
        <taxon>Strophariaceae</taxon>
        <taxon>Psilocybe</taxon>
    </lineage>
</organism>
<feature type="domain" description="DUF6535" evidence="2">
    <location>
        <begin position="47"/>
        <end position="221"/>
    </location>
</feature>
<evidence type="ECO:0000259" key="2">
    <source>
        <dbReference type="Pfam" id="PF20153"/>
    </source>
</evidence>
<dbReference type="Proteomes" id="UP000567179">
    <property type="component" value="Unassembled WGS sequence"/>
</dbReference>
<keyword evidence="1" id="KW-0812">Transmembrane</keyword>